<accession>A0AAF0U737</accession>
<dbReference type="GO" id="GO:0004523">
    <property type="term" value="F:RNA-DNA hybrid ribonuclease activity"/>
    <property type="evidence" value="ECO:0007669"/>
    <property type="project" value="InterPro"/>
</dbReference>
<feature type="compositionally biased region" description="Polar residues" evidence="1">
    <location>
        <begin position="93"/>
        <end position="117"/>
    </location>
</feature>
<protein>
    <recommendedName>
        <fullName evidence="2">Reverse transcriptase domain-containing protein</fullName>
    </recommendedName>
</protein>
<keyword evidence="4" id="KW-1185">Reference proteome</keyword>
<evidence type="ECO:0000313" key="4">
    <source>
        <dbReference type="Proteomes" id="UP001234989"/>
    </source>
</evidence>
<organism evidence="3 4">
    <name type="scientific">Solanum verrucosum</name>
    <dbReference type="NCBI Taxonomy" id="315347"/>
    <lineage>
        <taxon>Eukaryota</taxon>
        <taxon>Viridiplantae</taxon>
        <taxon>Streptophyta</taxon>
        <taxon>Embryophyta</taxon>
        <taxon>Tracheophyta</taxon>
        <taxon>Spermatophyta</taxon>
        <taxon>Magnoliopsida</taxon>
        <taxon>eudicotyledons</taxon>
        <taxon>Gunneridae</taxon>
        <taxon>Pentapetalae</taxon>
        <taxon>asterids</taxon>
        <taxon>lamiids</taxon>
        <taxon>Solanales</taxon>
        <taxon>Solanaceae</taxon>
        <taxon>Solanoideae</taxon>
        <taxon>Solaneae</taxon>
        <taxon>Solanum</taxon>
    </lineage>
</organism>
<name>A0AAF0U737_SOLVR</name>
<reference evidence="3" key="1">
    <citation type="submission" date="2023-08" db="EMBL/GenBank/DDBJ databases">
        <title>A de novo genome assembly of Solanum verrucosum Schlechtendal, a Mexican diploid species geographically isolated from the other diploid A-genome species in potato relatives.</title>
        <authorList>
            <person name="Hosaka K."/>
        </authorList>
    </citation>
    <scope>NUCLEOTIDE SEQUENCE</scope>
    <source>
        <tissue evidence="3">Young leaves</tissue>
    </source>
</reference>
<feature type="region of interest" description="Disordered" evidence="1">
    <location>
        <begin position="23"/>
        <end position="42"/>
    </location>
</feature>
<dbReference type="SUPFAM" id="SSF56672">
    <property type="entry name" value="DNA/RNA polymerases"/>
    <property type="match status" value="1"/>
</dbReference>
<dbReference type="InterPro" id="IPR002156">
    <property type="entry name" value="RNaseH_domain"/>
</dbReference>
<gene>
    <name evidence="3" type="ORF">MTR67_033825</name>
</gene>
<dbReference type="InterPro" id="IPR043502">
    <property type="entry name" value="DNA/RNA_pol_sf"/>
</dbReference>
<dbReference type="CDD" id="cd06222">
    <property type="entry name" value="RNase_H_like"/>
    <property type="match status" value="1"/>
</dbReference>
<proteinExistence type="predicted"/>
<evidence type="ECO:0000313" key="3">
    <source>
        <dbReference type="EMBL" id="WMV40440.1"/>
    </source>
</evidence>
<feature type="region of interest" description="Disordered" evidence="1">
    <location>
        <begin position="93"/>
        <end position="126"/>
    </location>
</feature>
<dbReference type="PROSITE" id="PS50878">
    <property type="entry name" value="RT_POL"/>
    <property type="match status" value="1"/>
</dbReference>
<dbReference type="Gene3D" id="3.30.420.10">
    <property type="entry name" value="Ribonuclease H-like superfamily/Ribonuclease H"/>
    <property type="match status" value="1"/>
</dbReference>
<feature type="domain" description="Reverse transcriptase" evidence="2">
    <location>
        <begin position="202"/>
        <end position="429"/>
    </location>
</feature>
<dbReference type="InterPro" id="IPR012337">
    <property type="entry name" value="RNaseH-like_sf"/>
</dbReference>
<dbReference type="EMBL" id="CP133619">
    <property type="protein sequence ID" value="WMV40440.1"/>
    <property type="molecule type" value="Genomic_DNA"/>
</dbReference>
<dbReference type="Pfam" id="PF00078">
    <property type="entry name" value="RVT_1"/>
    <property type="match status" value="1"/>
</dbReference>
<evidence type="ECO:0000259" key="2">
    <source>
        <dbReference type="PROSITE" id="PS50878"/>
    </source>
</evidence>
<dbReference type="AlphaFoldDB" id="A0AAF0U737"/>
<dbReference type="InterPro" id="IPR000477">
    <property type="entry name" value="RT_dom"/>
</dbReference>
<dbReference type="InterPro" id="IPR036397">
    <property type="entry name" value="RNaseH_sf"/>
</dbReference>
<dbReference type="GO" id="GO:0003676">
    <property type="term" value="F:nucleic acid binding"/>
    <property type="evidence" value="ECO:0007669"/>
    <property type="project" value="InterPro"/>
</dbReference>
<dbReference type="SUPFAM" id="SSF53098">
    <property type="entry name" value="Ribonuclease H-like"/>
    <property type="match status" value="1"/>
</dbReference>
<sequence>MRRPTGVVISDEPSRVNISKRASVSTTHSAYQSHNASTHVAPQSGYTISTSIVVPSLGYQTLQGNSHLGRGSTIPSASVSQCNSLNTNSGSIGLSNLHLESNGSEPNTPTTQHSNAHGPQPGDRDNFRRLVIEPLGYNLRPDVDMAKIILKFIGTHYNVAKELSKWSRECIRDVFQKVKEFETQLAACEIQYSTSDSENDRHNLHKTQAEYTRWLKMQDSILRQKARLKWAEDGDSNTKYFHSTIRARRRRAQIYKIKDKNGQWQEGNNNISEAAIDYFRKMGFAEAFIEMVYRLMSNNWYSVIINGVRYGFFKSSRGLKQGDPLSPALFVIAAETFSRALNYLHFNDKFIGFSMHKRGPQINHLSYADDLVLFTSGDKYSIKLIMKLLYKYQLASGQEVNRDKSFFLTHHKTDNLLNKRIKRWTGFTQSSFPFNYLGCPIYTGAKKICYFSDISKKILNKIAGWQGRLLSSGGKAVIIKHILQSQTLHIFASLMPPSTVIKEIEMQFANFFWGQRDGKNSYHWASWKNMCFPTKEGGLGFKSLIDIYHTFSAKRWWRLRTEPSLWSLFLKAKYCQRSNPNSKVIATKDSIAWKDLLCMRDKMEQHIIWKIKSGNSMFWWDNWTQVKTAIKKKFKFIDYTWNWSKVCLMEENFKAIITSSMIYWNRPNGNNWKLNTGGSYMRNQNKAGAGGIVRNSIGDMIIAFSYPTQCYTNNYSEAQADLIGISWCLGQQFEALEVELDSQVVVRMINGSCKPPWRIHNLIEDIKNKIAQRNIIVKHCYREGNEVADALAKYATTIQEPIIYFQESKLPAEVRGLLRMNKLHLPSFRRRPKKASFWHYDPP</sequence>
<dbReference type="Proteomes" id="UP001234989">
    <property type="component" value="Chromosome 8"/>
</dbReference>
<evidence type="ECO:0000256" key="1">
    <source>
        <dbReference type="SAM" id="MobiDB-lite"/>
    </source>
</evidence>
<dbReference type="Pfam" id="PF13456">
    <property type="entry name" value="RVT_3"/>
    <property type="match status" value="1"/>
</dbReference>
<dbReference type="PANTHER" id="PTHR33116:SF67">
    <property type="entry name" value="REVERSE TRANSCRIPTASE"/>
    <property type="match status" value="1"/>
</dbReference>
<dbReference type="PANTHER" id="PTHR33116">
    <property type="entry name" value="REVERSE TRANSCRIPTASE ZINC-BINDING DOMAIN-CONTAINING PROTEIN-RELATED-RELATED"/>
    <property type="match status" value="1"/>
</dbReference>
<dbReference type="InterPro" id="IPR044730">
    <property type="entry name" value="RNase_H-like_dom_plant"/>
</dbReference>